<sequence length="86" mass="10076">MCRLRKPVLLTQSNTHFRSRPQISRWLHRSPGQHCHSSSAFQPPFDLHLLSDPDFREQTRANLLARESPLDFDTMVCAFQRIALME</sequence>
<dbReference type="AlphaFoldDB" id="A0A183AUU2"/>
<evidence type="ECO:0000313" key="2">
    <source>
        <dbReference type="Proteomes" id="UP000272942"/>
    </source>
</evidence>
<evidence type="ECO:0000313" key="3">
    <source>
        <dbReference type="WBParaSite" id="ECPE_0001076001-mRNA-1"/>
    </source>
</evidence>
<keyword evidence="2" id="KW-1185">Reference proteome</keyword>
<protein>
    <submittedName>
        <fullName evidence="1 3">Uncharacterized protein</fullName>
    </submittedName>
</protein>
<name>A0A183AUU2_9TREM</name>
<gene>
    <name evidence="1" type="ORF">ECPE_LOCUS10727</name>
</gene>
<evidence type="ECO:0000313" key="1">
    <source>
        <dbReference type="EMBL" id="VDP87529.1"/>
    </source>
</evidence>
<organism evidence="3">
    <name type="scientific">Echinostoma caproni</name>
    <dbReference type="NCBI Taxonomy" id="27848"/>
    <lineage>
        <taxon>Eukaryota</taxon>
        <taxon>Metazoa</taxon>
        <taxon>Spiralia</taxon>
        <taxon>Lophotrochozoa</taxon>
        <taxon>Platyhelminthes</taxon>
        <taxon>Trematoda</taxon>
        <taxon>Digenea</taxon>
        <taxon>Plagiorchiida</taxon>
        <taxon>Echinostomata</taxon>
        <taxon>Echinostomatoidea</taxon>
        <taxon>Echinostomatidae</taxon>
        <taxon>Echinostoma</taxon>
    </lineage>
</organism>
<accession>A0A183AUU2</accession>
<dbReference type="WBParaSite" id="ECPE_0001076001-mRNA-1">
    <property type="protein sequence ID" value="ECPE_0001076001-mRNA-1"/>
    <property type="gene ID" value="ECPE_0001076001"/>
</dbReference>
<reference evidence="3" key="1">
    <citation type="submission" date="2016-06" db="UniProtKB">
        <authorList>
            <consortium name="WormBaseParasite"/>
        </authorList>
    </citation>
    <scope>IDENTIFICATION</scope>
</reference>
<proteinExistence type="predicted"/>
<dbReference type="Proteomes" id="UP000272942">
    <property type="component" value="Unassembled WGS sequence"/>
</dbReference>
<reference evidence="1 2" key="2">
    <citation type="submission" date="2018-11" db="EMBL/GenBank/DDBJ databases">
        <authorList>
            <consortium name="Pathogen Informatics"/>
        </authorList>
    </citation>
    <scope>NUCLEOTIDE SEQUENCE [LARGE SCALE GENOMIC DNA]</scope>
    <source>
        <strain evidence="1 2">Egypt</strain>
    </source>
</reference>
<dbReference type="EMBL" id="UZAN01049576">
    <property type="protein sequence ID" value="VDP87529.1"/>
    <property type="molecule type" value="Genomic_DNA"/>
</dbReference>